<name>A0AAD7J0Y9_9AGAR</name>
<evidence type="ECO:0000313" key="2">
    <source>
        <dbReference type="EMBL" id="KAJ7754776.1"/>
    </source>
</evidence>
<feature type="compositionally biased region" description="Low complexity" evidence="1">
    <location>
        <begin position="185"/>
        <end position="200"/>
    </location>
</feature>
<evidence type="ECO:0000313" key="3">
    <source>
        <dbReference type="Proteomes" id="UP001215598"/>
    </source>
</evidence>
<gene>
    <name evidence="2" type="ORF">B0H16DRAFT_1690391</name>
</gene>
<sequence length="760" mass="82537">MEGWRGMARATYCVPDAGPHVVFVGARKISERGGDRGPNETSVEERLEGLGVEAPGGVSSGMWSARRGQSWLCLTRVWATVTVAQKLVATPEFHPSSSQVFEREIETLRSGGWAAVGGGCGVGAEENGHALFILIPITANSPVALFVTWRGGTTHTRKKEESPAKSKNEWTNKQGRRIRRRDAIPARSTPSPSRPATFSPNTTTGDKHMAMDEREREQAKRETLALSRHLYGFQLGAIRKWALEAEGVTMTIGGFPARHLGTCCTAYEIMAECVSTRVYEMRAQLNAGKAPSPRRPPHRTSSWDSPAQPLVFARPVVPEDSSLSEDTDCRVSSLTRWRADARDPRHLGMAHTVARTDTISLSGSFRTARTSSERNRRPSAVPDFEIQGLRLYAAAPYPHPHPRLRRRGRLRPWGTYALPPGTHDRLHAGRPGPPAVFLSPETEMFLPRTGCRRTPPGPGRMDGGAVARHEADDALRDRLTHLQRHEPPLRSRPDTRDKGSLRDGVHALRVPACARRATSSFSSSSHLVSVCIYPHGQAGGASTSHVGGGEPRMGTGTATGGEGDWERARDANGSMDVDLVGPLTSRWEEQKRDDQQSPRALRNVLASRADVHVRRPPTSTPSTPAPGHASSSSGPALPYRTLYAVLRGGDIRHAGGAARAVQVPARAVPDTLVAHGYCTLVTFDEILPTHPPHAAGRAAAAADRGAAFGADLVRVELASPYKRQREPGGRFHERRSPLDVCEHHSAVRVQKHPPLLLGAA</sequence>
<protein>
    <submittedName>
        <fullName evidence="2">Uncharacterized protein</fullName>
    </submittedName>
</protein>
<feature type="region of interest" description="Disordered" evidence="1">
    <location>
        <begin position="480"/>
        <end position="502"/>
    </location>
</feature>
<feature type="compositionally biased region" description="Low complexity" evidence="1">
    <location>
        <begin position="616"/>
        <end position="636"/>
    </location>
</feature>
<feature type="compositionally biased region" description="Gly residues" evidence="1">
    <location>
        <begin position="546"/>
        <end position="562"/>
    </location>
</feature>
<feature type="region of interest" description="Disordered" evidence="1">
    <location>
        <begin position="606"/>
        <end position="636"/>
    </location>
</feature>
<organism evidence="2 3">
    <name type="scientific">Mycena metata</name>
    <dbReference type="NCBI Taxonomy" id="1033252"/>
    <lineage>
        <taxon>Eukaryota</taxon>
        <taxon>Fungi</taxon>
        <taxon>Dikarya</taxon>
        <taxon>Basidiomycota</taxon>
        <taxon>Agaricomycotina</taxon>
        <taxon>Agaricomycetes</taxon>
        <taxon>Agaricomycetidae</taxon>
        <taxon>Agaricales</taxon>
        <taxon>Marasmiineae</taxon>
        <taxon>Mycenaceae</taxon>
        <taxon>Mycena</taxon>
    </lineage>
</organism>
<feature type="compositionally biased region" description="Basic and acidic residues" evidence="1">
    <location>
        <begin position="205"/>
        <end position="220"/>
    </location>
</feature>
<evidence type="ECO:0000256" key="1">
    <source>
        <dbReference type="SAM" id="MobiDB-lite"/>
    </source>
</evidence>
<accession>A0AAD7J0Y9</accession>
<feature type="region of interest" description="Disordered" evidence="1">
    <location>
        <begin position="538"/>
        <end position="579"/>
    </location>
</feature>
<dbReference type="EMBL" id="JARKIB010000051">
    <property type="protein sequence ID" value="KAJ7754776.1"/>
    <property type="molecule type" value="Genomic_DNA"/>
</dbReference>
<proteinExistence type="predicted"/>
<keyword evidence="3" id="KW-1185">Reference proteome</keyword>
<feature type="region of interest" description="Disordered" evidence="1">
    <location>
        <begin position="286"/>
        <end position="309"/>
    </location>
</feature>
<feature type="compositionally biased region" description="Basic and acidic residues" evidence="1">
    <location>
        <begin position="158"/>
        <end position="170"/>
    </location>
</feature>
<dbReference type="Proteomes" id="UP001215598">
    <property type="component" value="Unassembled WGS sequence"/>
</dbReference>
<comment type="caution">
    <text evidence="2">The sequence shown here is derived from an EMBL/GenBank/DDBJ whole genome shotgun (WGS) entry which is preliminary data.</text>
</comment>
<dbReference type="AlphaFoldDB" id="A0AAD7J0Y9"/>
<reference evidence="2" key="1">
    <citation type="submission" date="2023-03" db="EMBL/GenBank/DDBJ databases">
        <title>Massive genome expansion in bonnet fungi (Mycena s.s.) driven by repeated elements and novel gene families across ecological guilds.</title>
        <authorList>
            <consortium name="Lawrence Berkeley National Laboratory"/>
            <person name="Harder C.B."/>
            <person name="Miyauchi S."/>
            <person name="Viragh M."/>
            <person name="Kuo A."/>
            <person name="Thoen E."/>
            <person name="Andreopoulos B."/>
            <person name="Lu D."/>
            <person name="Skrede I."/>
            <person name="Drula E."/>
            <person name="Henrissat B."/>
            <person name="Morin E."/>
            <person name="Kohler A."/>
            <person name="Barry K."/>
            <person name="LaButti K."/>
            <person name="Morin E."/>
            <person name="Salamov A."/>
            <person name="Lipzen A."/>
            <person name="Mereny Z."/>
            <person name="Hegedus B."/>
            <person name="Baldrian P."/>
            <person name="Stursova M."/>
            <person name="Weitz H."/>
            <person name="Taylor A."/>
            <person name="Grigoriev I.V."/>
            <person name="Nagy L.G."/>
            <person name="Martin F."/>
            <person name="Kauserud H."/>
        </authorList>
    </citation>
    <scope>NUCLEOTIDE SEQUENCE</scope>
    <source>
        <strain evidence="2">CBHHK182m</strain>
    </source>
</reference>
<feature type="region of interest" description="Disordered" evidence="1">
    <location>
        <begin position="153"/>
        <end position="220"/>
    </location>
</feature>